<dbReference type="AlphaFoldDB" id="A0A1M5C4E2"/>
<keyword evidence="2" id="KW-1185">Reference proteome</keyword>
<evidence type="ECO:0000313" key="1">
    <source>
        <dbReference type="EMBL" id="SHF49609.1"/>
    </source>
</evidence>
<protein>
    <submittedName>
        <fullName evidence="1">Uncharacterized protein</fullName>
    </submittedName>
</protein>
<sequence>MDTIMFIKALNDFSIVTAFKKENKIYINEAYIFSDVSLCINEVYNIISKCDIDYPICRIVYDASIYIEEGFNIRDTTNKNVILYTPKRKFEIRAINTTNCMGNFVFRKSHTEAYGSFIAKLESFNLEDEYNITIDILADVNKYFMSIS</sequence>
<gene>
    <name evidence="1" type="ORF">SAMN05444362_10727</name>
</gene>
<dbReference type="RefSeq" id="WP_062179278.1">
    <property type="nucleotide sequence ID" value="NZ_BBXL01000007.1"/>
</dbReference>
<evidence type="ECO:0000313" key="2">
    <source>
        <dbReference type="Proteomes" id="UP000184480"/>
    </source>
</evidence>
<reference evidence="2" key="1">
    <citation type="submission" date="2016-11" db="EMBL/GenBank/DDBJ databases">
        <authorList>
            <person name="Varghese N."/>
            <person name="Submissions S."/>
        </authorList>
    </citation>
    <scope>NUCLEOTIDE SEQUENCE [LARGE SCALE GENOMIC DNA]</scope>
    <source>
        <strain evidence="2">DSM 27370</strain>
    </source>
</reference>
<dbReference type="STRING" id="1346286.SAMN05444362_10727"/>
<name>A0A1M5C4E2_9BACT</name>
<dbReference type="EMBL" id="FQUC01000007">
    <property type="protein sequence ID" value="SHF49609.1"/>
    <property type="molecule type" value="Genomic_DNA"/>
</dbReference>
<accession>A0A1M5C4E2</accession>
<proteinExistence type="predicted"/>
<dbReference type="Proteomes" id="UP000184480">
    <property type="component" value="Unassembled WGS sequence"/>
</dbReference>
<organism evidence="1 2">
    <name type="scientific">Dysgonomonas macrotermitis</name>
    <dbReference type="NCBI Taxonomy" id="1346286"/>
    <lineage>
        <taxon>Bacteria</taxon>
        <taxon>Pseudomonadati</taxon>
        <taxon>Bacteroidota</taxon>
        <taxon>Bacteroidia</taxon>
        <taxon>Bacteroidales</taxon>
        <taxon>Dysgonomonadaceae</taxon>
        <taxon>Dysgonomonas</taxon>
    </lineage>
</organism>